<protein>
    <submittedName>
        <fullName evidence="2">Uncharacterized protein</fullName>
    </submittedName>
</protein>
<dbReference type="OrthoDB" id="1250816at2"/>
<name>A0A1K2IBW2_9FLAO</name>
<reference evidence="3" key="1">
    <citation type="submission" date="2016-10" db="EMBL/GenBank/DDBJ databases">
        <authorList>
            <person name="Varghese N."/>
            <person name="Submissions S."/>
        </authorList>
    </citation>
    <scope>NUCLEOTIDE SEQUENCE [LARGE SCALE GENOMIC DNA]</scope>
    <source>
        <strain evidence="3">SUR2</strain>
    </source>
</reference>
<proteinExistence type="predicted"/>
<accession>A0A1K2IBW2</accession>
<keyword evidence="3" id="KW-1185">Reference proteome</keyword>
<dbReference type="EMBL" id="FPKW01000001">
    <property type="protein sequence ID" value="SFZ89901.1"/>
    <property type="molecule type" value="Genomic_DNA"/>
</dbReference>
<evidence type="ECO:0000313" key="3">
    <source>
        <dbReference type="Proteomes" id="UP000182034"/>
    </source>
</evidence>
<feature type="transmembrane region" description="Helical" evidence="1">
    <location>
        <begin position="46"/>
        <end position="65"/>
    </location>
</feature>
<evidence type="ECO:0000313" key="2">
    <source>
        <dbReference type="EMBL" id="SFZ89901.1"/>
    </source>
</evidence>
<gene>
    <name evidence="2" type="ORF">SAMN05216324_101120</name>
</gene>
<keyword evidence="1" id="KW-0472">Membrane</keyword>
<evidence type="ECO:0000256" key="1">
    <source>
        <dbReference type="SAM" id="Phobius"/>
    </source>
</evidence>
<dbReference type="AlphaFoldDB" id="A0A1K2IBW2"/>
<keyword evidence="1" id="KW-0812">Transmembrane</keyword>
<dbReference type="Proteomes" id="UP000182034">
    <property type="component" value="Unassembled WGS sequence"/>
</dbReference>
<dbReference type="RefSeq" id="WP_072406188.1">
    <property type="nucleotide sequence ID" value="NZ_FPKW01000001.1"/>
</dbReference>
<keyword evidence="1" id="KW-1133">Transmembrane helix</keyword>
<sequence>MKKEILKQLKSDYEKLEIKPSADLWDRLELETEKTPHSLAKRSFQLLKYAAVILFLFTVGGLFYFNSNHIEKDNIVAKINHSTKPKQLKPEVETINSNIDQPENNVVASNENKIDETESESEEKIEFVLQSLPSYSDHHALAKEEEKTITVNSPVETLVSKEVNQPEKTLIAERKKANYIKAEDLLLGREFDKTREEYQDEKGKFGVLDATKIKFKSPNSLKLLGVTVFSVCLDIE</sequence>
<dbReference type="STRING" id="1612149.SAMN05216324_101120"/>
<organism evidence="2 3">
    <name type="scientific">Chryseobacterium limigenitum</name>
    <dbReference type="NCBI Taxonomy" id="1612149"/>
    <lineage>
        <taxon>Bacteria</taxon>
        <taxon>Pseudomonadati</taxon>
        <taxon>Bacteroidota</taxon>
        <taxon>Flavobacteriia</taxon>
        <taxon>Flavobacteriales</taxon>
        <taxon>Weeksellaceae</taxon>
        <taxon>Chryseobacterium group</taxon>
        <taxon>Chryseobacterium</taxon>
    </lineage>
</organism>